<dbReference type="SUPFAM" id="SSF53335">
    <property type="entry name" value="S-adenosyl-L-methionine-dependent methyltransferases"/>
    <property type="match status" value="1"/>
</dbReference>
<protein>
    <submittedName>
        <fullName evidence="2">Methyltransferase, FkbM family</fullName>
    </submittedName>
</protein>
<proteinExistence type="predicted"/>
<keyword evidence="2" id="KW-0808">Transferase</keyword>
<keyword evidence="2" id="KW-0489">Methyltransferase</keyword>
<dbReference type="NCBIfam" id="TIGR01444">
    <property type="entry name" value="fkbM_fam"/>
    <property type="match status" value="1"/>
</dbReference>
<evidence type="ECO:0000313" key="3">
    <source>
        <dbReference type="Proteomes" id="UP000015347"/>
    </source>
</evidence>
<name>S9RVD3_9RHOB</name>
<comment type="caution">
    <text evidence="2">The sequence shown here is derived from an EMBL/GenBank/DDBJ whole genome shotgun (WGS) entry which is preliminary data.</text>
</comment>
<dbReference type="RefSeq" id="WP_020040151.1">
    <property type="nucleotide sequence ID" value="NZ_KE557276.1"/>
</dbReference>
<dbReference type="InterPro" id="IPR029063">
    <property type="entry name" value="SAM-dependent_MTases_sf"/>
</dbReference>
<evidence type="ECO:0000313" key="2">
    <source>
        <dbReference type="EMBL" id="EPX81970.1"/>
    </source>
</evidence>
<dbReference type="CDD" id="cd02440">
    <property type="entry name" value="AdoMet_MTases"/>
    <property type="match status" value="1"/>
</dbReference>
<organism evidence="2 3">
    <name type="scientific">Salipiger mucosus DSM 16094</name>
    <dbReference type="NCBI Taxonomy" id="1123237"/>
    <lineage>
        <taxon>Bacteria</taxon>
        <taxon>Pseudomonadati</taxon>
        <taxon>Pseudomonadota</taxon>
        <taxon>Alphaproteobacteria</taxon>
        <taxon>Rhodobacterales</taxon>
        <taxon>Roseobacteraceae</taxon>
        <taxon>Salipiger</taxon>
    </lineage>
</organism>
<dbReference type="Pfam" id="PF05050">
    <property type="entry name" value="Methyltransf_21"/>
    <property type="match status" value="1"/>
</dbReference>
<feature type="domain" description="Methyltransferase FkbM" evidence="1">
    <location>
        <begin position="76"/>
        <end position="209"/>
    </location>
</feature>
<dbReference type="Proteomes" id="UP000015347">
    <property type="component" value="Unassembled WGS sequence"/>
</dbReference>
<dbReference type="Gene3D" id="3.40.50.150">
    <property type="entry name" value="Vaccinia Virus protein VP39"/>
    <property type="match status" value="1"/>
</dbReference>
<dbReference type="GO" id="GO:0008168">
    <property type="term" value="F:methyltransferase activity"/>
    <property type="evidence" value="ECO:0007669"/>
    <property type="project" value="UniProtKB-KW"/>
</dbReference>
<dbReference type="EMBL" id="APVH01000028">
    <property type="protein sequence ID" value="EPX81970.1"/>
    <property type="molecule type" value="Genomic_DNA"/>
</dbReference>
<dbReference type="AlphaFoldDB" id="S9RVD3"/>
<reference evidence="3" key="1">
    <citation type="journal article" date="2014" name="Stand. Genomic Sci.">
        <title>Genome sequence of the exopolysaccharide-producing Salipiger mucosus type strain (DSM 16094(T)), a moderately halophilic member of the Roseobacter clade.</title>
        <authorList>
            <person name="Riedel T."/>
            <person name="Spring S."/>
            <person name="Fiebig A."/>
            <person name="Petersen J."/>
            <person name="Kyrpides N.C."/>
            <person name="Goker M."/>
            <person name="Klenk H.P."/>
        </authorList>
    </citation>
    <scope>NUCLEOTIDE SEQUENCE [LARGE SCALE GENOMIC DNA]</scope>
    <source>
        <strain evidence="3">DSM 16094</strain>
    </source>
</reference>
<dbReference type="STRING" id="1123237.Salmuc_00284"/>
<dbReference type="OrthoDB" id="456767at2"/>
<accession>S9RVD3</accession>
<dbReference type="GO" id="GO:0032259">
    <property type="term" value="P:methylation"/>
    <property type="evidence" value="ECO:0007669"/>
    <property type="project" value="UniProtKB-KW"/>
</dbReference>
<dbReference type="eggNOG" id="COG2518">
    <property type="taxonomic scope" value="Bacteria"/>
</dbReference>
<sequence>MDGHETPRDPYIHSRGLKIPKHPQITTGRVRGALRGGTYERKECDAVSRVVRAGDCVLELGGGIGYMSTLLSVKKKVARVVSYEANPMLLPYIASVHEANGVKNVEVRNALLAPESGAPVDFHIRQNFLASSLDREADPEGVTGTVQVPRHGLADVLPEVTPDVLVCDIEGAEAELLPAGDWSGLRCAVIELHPQWIGQAGVQAVFDAMQRAGLTYFPKASEAKVVTFRRGW</sequence>
<gene>
    <name evidence="2" type="ORF">Salmuc_00284</name>
</gene>
<evidence type="ECO:0000259" key="1">
    <source>
        <dbReference type="Pfam" id="PF05050"/>
    </source>
</evidence>
<dbReference type="HOGENOM" id="CLU_095612_0_0_5"/>
<dbReference type="InterPro" id="IPR006342">
    <property type="entry name" value="FkbM_mtfrase"/>
</dbReference>
<keyword evidence="3" id="KW-1185">Reference proteome</keyword>